<name>A0A229W4R0_ASPFM</name>
<dbReference type="CDD" id="cd03002">
    <property type="entry name" value="PDI_a_MPD1_like"/>
    <property type="match status" value="1"/>
</dbReference>
<dbReference type="GO" id="GO:0005788">
    <property type="term" value="C:endoplasmic reticulum lumen"/>
    <property type="evidence" value="ECO:0007669"/>
    <property type="project" value="UniProtKB-SubCell"/>
</dbReference>
<evidence type="ECO:0000256" key="1">
    <source>
        <dbReference type="ARBA" id="ARBA00001182"/>
    </source>
</evidence>
<dbReference type="EMBL" id="JAIBSC010000142">
    <property type="protein sequence ID" value="KAH1895029.1"/>
    <property type="molecule type" value="Genomic_DNA"/>
</dbReference>
<feature type="signal peptide" evidence="8">
    <location>
        <begin position="1"/>
        <end position="22"/>
    </location>
</feature>
<dbReference type="GO" id="GO:0015035">
    <property type="term" value="F:protein-disulfide reductase activity"/>
    <property type="evidence" value="ECO:0007669"/>
    <property type="project" value="TreeGrafter"/>
</dbReference>
<feature type="chain" id="PRO_5041058525" description="protein disulfide-isomerase" evidence="8">
    <location>
        <begin position="23"/>
        <end position="478"/>
    </location>
</feature>
<dbReference type="Pfam" id="PF00085">
    <property type="entry name" value="Thioredoxin"/>
    <property type="match status" value="1"/>
</dbReference>
<dbReference type="GO" id="GO:0034976">
    <property type="term" value="P:response to endoplasmic reticulum stress"/>
    <property type="evidence" value="ECO:0007669"/>
    <property type="project" value="TreeGrafter"/>
</dbReference>
<dbReference type="Pfam" id="PF24541">
    <property type="entry name" value="Thioredox_PDIA6_C"/>
    <property type="match status" value="1"/>
</dbReference>
<dbReference type="OMA" id="NHVKRAT"/>
<feature type="compositionally biased region" description="Low complexity" evidence="7">
    <location>
        <begin position="253"/>
        <end position="274"/>
    </location>
</feature>
<keyword evidence="6" id="KW-0676">Redox-active center</keyword>
<feature type="region of interest" description="Disordered" evidence="7">
    <location>
        <begin position="443"/>
        <end position="478"/>
    </location>
</feature>
<evidence type="ECO:0000256" key="4">
    <source>
        <dbReference type="ARBA" id="ARBA00023157"/>
    </source>
</evidence>
<evidence type="ECO:0000259" key="9">
    <source>
        <dbReference type="PROSITE" id="PS51352"/>
    </source>
</evidence>
<keyword evidence="5" id="KW-0413">Isomerase</keyword>
<dbReference type="PRINTS" id="PR00421">
    <property type="entry name" value="THIOREDOXIN"/>
</dbReference>
<gene>
    <name evidence="10" type="ORF">KXV57_002005</name>
</gene>
<feature type="compositionally biased region" description="Basic and acidic residues" evidence="7">
    <location>
        <begin position="455"/>
        <end position="478"/>
    </location>
</feature>
<comment type="subcellular location">
    <subcellularLocation>
        <location evidence="2">Endoplasmic reticulum lumen</location>
    </subcellularLocation>
</comment>
<dbReference type="InterPro" id="IPR017937">
    <property type="entry name" value="Thioredoxin_CS"/>
</dbReference>
<reference evidence="10" key="1">
    <citation type="submission" date="2021-08" db="EMBL/GenBank/DDBJ databases">
        <title>Global Aspergillus fumigatus from environmental and clinical sources.</title>
        <authorList>
            <person name="Barber A."/>
            <person name="Sae-Ong T."/>
        </authorList>
    </citation>
    <scope>NUCLEOTIDE SEQUENCE</scope>
    <source>
        <strain evidence="10">NRZ-2016-071</strain>
    </source>
</reference>
<dbReference type="InterPro" id="IPR036249">
    <property type="entry name" value="Thioredoxin-like_sf"/>
</dbReference>
<evidence type="ECO:0000256" key="7">
    <source>
        <dbReference type="SAM" id="MobiDB-lite"/>
    </source>
</evidence>
<dbReference type="SUPFAM" id="SSF52833">
    <property type="entry name" value="Thioredoxin-like"/>
    <property type="match status" value="2"/>
</dbReference>
<dbReference type="PANTHER" id="PTHR45815:SF3">
    <property type="entry name" value="PROTEIN DISULFIDE-ISOMERASE A6"/>
    <property type="match status" value="1"/>
</dbReference>
<protein>
    <recommendedName>
        <fullName evidence="3">protein disulfide-isomerase</fullName>
        <ecNumber evidence="3">5.3.4.1</ecNumber>
    </recommendedName>
</protein>
<dbReference type="PROSITE" id="PS00194">
    <property type="entry name" value="THIOREDOXIN_1"/>
    <property type="match status" value="1"/>
</dbReference>
<evidence type="ECO:0000313" key="10">
    <source>
        <dbReference type="EMBL" id="KAH1895029.1"/>
    </source>
</evidence>
<sequence>MMQPSSALLLVASLLAASSVNADGLYTKKSPVLQVTQKTYDQLIANSNYTSIVEFYAPWCGHCQNLKPAYEKAAKNLEGLAKVAAVNCDDDANKPLCGRMGVQGFPTLKIVTPSKRPGKPKVEDYQGARSAKAIVDAVVDRIPNHVKRVTDKDLDQWLSEDQESPKAVLFTEKGTTSALLKAVAIEFLGSIKVGQIRNKESKAVEKFGVKEFPTLVLVPGGDKEPIIYDGELKKQAIVEFLSQVAAPNPDPAPASTDAKSSKATKSAKSPKSSTILSEEAENLKPTASPDPKVVPDDATESKPAQVPIQAPPIPVLPTAEELEAACLKPTSGTCVLALLPEPREGDADVSSPAKEALTSLSEIAHKHAQRKSKLFPFYSIPAINSGAKTLRAGLGLSEDQTSVEIIALNGRRGWWRRYDASEAQDYGAVSVEAWIDAIRLGEGSKSKLPDGVIVEQKEEGDVEAKKDADKEKGDHDEL</sequence>
<dbReference type="Gene3D" id="3.40.30.10">
    <property type="entry name" value="Glutaredoxin"/>
    <property type="match status" value="2"/>
</dbReference>
<dbReference type="PANTHER" id="PTHR45815">
    <property type="entry name" value="PROTEIN DISULFIDE-ISOMERASE A6"/>
    <property type="match status" value="1"/>
</dbReference>
<feature type="region of interest" description="Disordered" evidence="7">
    <location>
        <begin position="246"/>
        <end position="311"/>
    </location>
</feature>
<keyword evidence="8" id="KW-0732">Signal</keyword>
<dbReference type="GO" id="GO:0003756">
    <property type="term" value="F:protein disulfide isomerase activity"/>
    <property type="evidence" value="ECO:0007669"/>
    <property type="project" value="UniProtKB-EC"/>
</dbReference>
<dbReference type="AlphaFoldDB" id="A0A229W4R0"/>
<comment type="caution">
    <text evidence="10">The sequence shown here is derived from an EMBL/GenBank/DDBJ whole genome shotgun (WGS) entry which is preliminary data.</text>
</comment>
<dbReference type="InterPro" id="IPR013766">
    <property type="entry name" value="Thioredoxin_domain"/>
</dbReference>
<dbReference type="InterPro" id="IPR057305">
    <property type="entry name" value="Thioredox_PDIA6_C"/>
</dbReference>
<dbReference type="CDD" id="cd02981">
    <property type="entry name" value="PDI_b_family"/>
    <property type="match status" value="1"/>
</dbReference>
<evidence type="ECO:0000256" key="3">
    <source>
        <dbReference type="ARBA" id="ARBA00012723"/>
    </source>
</evidence>
<organism evidence="10 11">
    <name type="scientific">Aspergillus fumigatus</name>
    <name type="common">Neosartorya fumigata</name>
    <dbReference type="NCBI Taxonomy" id="746128"/>
    <lineage>
        <taxon>Eukaryota</taxon>
        <taxon>Fungi</taxon>
        <taxon>Dikarya</taxon>
        <taxon>Ascomycota</taxon>
        <taxon>Pezizomycotina</taxon>
        <taxon>Eurotiomycetes</taxon>
        <taxon>Eurotiomycetidae</taxon>
        <taxon>Eurotiales</taxon>
        <taxon>Aspergillaceae</taxon>
        <taxon>Aspergillus</taxon>
        <taxon>Aspergillus subgen. Fumigati</taxon>
    </lineage>
</organism>
<accession>A0A229W4R0</accession>
<feature type="domain" description="Thioredoxin" evidence="9">
    <location>
        <begin position="8"/>
        <end position="144"/>
    </location>
</feature>
<evidence type="ECO:0000256" key="6">
    <source>
        <dbReference type="ARBA" id="ARBA00023284"/>
    </source>
</evidence>
<evidence type="ECO:0000256" key="5">
    <source>
        <dbReference type="ARBA" id="ARBA00023235"/>
    </source>
</evidence>
<keyword evidence="4" id="KW-1015">Disulfide bond</keyword>
<proteinExistence type="predicted"/>
<dbReference type="EC" id="5.3.4.1" evidence="3"/>
<evidence type="ECO:0000256" key="2">
    <source>
        <dbReference type="ARBA" id="ARBA00004319"/>
    </source>
</evidence>
<dbReference type="Proteomes" id="UP000813423">
    <property type="component" value="Unassembled WGS sequence"/>
</dbReference>
<comment type="catalytic activity">
    <reaction evidence="1">
        <text>Catalyzes the rearrangement of -S-S- bonds in proteins.</text>
        <dbReference type="EC" id="5.3.4.1"/>
    </reaction>
</comment>
<dbReference type="PROSITE" id="PS51352">
    <property type="entry name" value="THIOREDOXIN_2"/>
    <property type="match status" value="1"/>
</dbReference>
<evidence type="ECO:0000313" key="11">
    <source>
        <dbReference type="Proteomes" id="UP000813423"/>
    </source>
</evidence>
<evidence type="ECO:0000256" key="8">
    <source>
        <dbReference type="SAM" id="SignalP"/>
    </source>
</evidence>